<evidence type="ECO:0000256" key="9">
    <source>
        <dbReference type="SAM" id="Phobius"/>
    </source>
</evidence>
<evidence type="ECO:0008006" key="12">
    <source>
        <dbReference type="Google" id="ProtNLM"/>
    </source>
</evidence>
<keyword evidence="5 9" id="KW-1133">Transmembrane helix</keyword>
<feature type="transmembrane region" description="Helical" evidence="9">
    <location>
        <begin position="477"/>
        <end position="496"/>
    </location>
</feature>
<dbReference type="Gene3D" id="1.20.1250.20">
    <property type="entry name" value="MFS general substrate transporter like domains"/>
    <property type="match status" value="2"/>
</dbReference>
<reference evidence="10 11" key="1">
    <citation type="submission" date="2017-12" db="EMBL/GenBank/DDBJ databases">
        <title>Genome Sequence of a Multidrug-Resistant Candida haemulonii Isolate from a Patient with Chronic Leg Ulcers in Israel.</title>
        <authorList>
            <person name="Chow N.A."/>
            <person name="Gade L."/>
            <person name="Batra D."/>
            <person name="Rowe L.A."/>
            <person name="Ben-Ami R."/>
            <person name="Loparev V.N."/>
            <person name="Litvintseva A.P."/>
        </authorList>
    </citation>
    <scope>NUCLEOTIDE SEQUENCE [LARGE SCALE GENOMIC DNA]</scope>
    <source>
        <strain evidence="10 11">B11899</strain>
    </source>
</reference>
<dbReference type="SUPFAM" id="SSF103473">
    <property type="entry name" value="MFS general substrate transporter"/>
    <property type="match status" value="1"/>
</dbReference>
<dbReference type="VEuPathDB" id="FungiDB:CXQ85_005400"/>
<dbReference type="GO" id="GO:0005774">
    <property type="term" value="C:vacuolar membrane"/>
    <property type="evidence" value="ECO:0007669"/>
    <property type="project" value="TreeGrafter"/>
</dbReference>
<evidence type="ECO:0000256" key="7">
    <source>
        <dbReference type="ARBA" id="ARBA00023136"/>
    </source>
</evidence>
<evidence type="ECO:0000256" key="3">
    <source>
        <dbReference type="ARBA" id="ARBA00022448"/>
    </source>
</evidence>
<dbReference type="GO" id="GO:0005886">
    <property type="term" value="C:plasma membrane"/>
    <property type="evidence" value="ECO:0007669"/>
    <property type="project" value="TreeGrafter"/>
</dbReference>
<feature type="transmembrane region" description="Helical" evidence="9">
    <location>
        <begin position="302"/>
        <end position="328"/>
    </location>
</feature>
<dbReference type="Pfam" id="PF07690">
    <property type="entry name" value="MFS_1"/>
    <property type="match status" value="1"/>
</dbReference>
<dbReference type="PANTHER" id="PTHR23501:SF92">
    <property type="entry name" value="GLUTATHIONE EXCHANGER 1-RELATED"/>
    <property type="match status" value="1"/>
</dbReference>
<organism evidence="10 11">
    <name type="scientific">Candidozyma haemuli</name>
    <dbReference type="NCBI Taxonomy" id="45357"/>
    <lineage>
        <taxon>Eukaryota</taxon>
        <taxon>Fungi</taxon>
        <taxon>Dikarya</taxon>
        <taxon>Ascomycota</taxon>
        <taxon>Saccharomycotina</taxon>
        <taxon>Pichiomycetes</taxon>
        <taxon>Metschnikowiaceae</taxon>
        <taxon>Candidozyma</taxon>
    </lineage>
</organism>
<keyword evidence="7 9" id="KW-0472">Membrane</keyword>
<comment type="subcellular location">
    <subcellularLocation>
        <location evidence="1">Endomembrane system</location>
        <topology evidence="1">Multi-pass membrane protein</topology>
    </subcellularLocation>
</comment>
<feature type="region of interest" description="Disordered" evidence="8">
    <location>
        <begin position="1"/>
        <end position="28"/>
    </location>
</feature>
<keyword evidence="6" id="KW-0406">Ion transport</keyword>
<feature type="transmembrane region" description="Helical" evidence="9">
    <location>
        <begin position="216"/>
        <end position="237"/>
    </location>
</feature>
<dbReference type="OrthoDB" id="4088837at2759"/>
<feature type="transmembrane region" description="Helical" evidence="9">
    <location>
        <begin position="93"/>
        <end position="112"/>
    </location>
</feature>
<comment type="similarity">
    <text evidence="2">Belongs to the major facilitator superfamily.</text>
</comment>
<dbReference type="RefSeq" id="XP_025343658.1">
    <property type="nucleotide sequence ID" value="XM_025488996.1"/>
</dbReference>
<dbReference type="GeneID" id="37010729"/>
<comment type="caution">
    <text evidence="10">The sequence shown here is derived from an EMBL/GenBank/DDBJ whole genome shotgun (WGS) entry which is preliminary data.</text>
</comment>
<dbReference type="Proteomes" id="UP000244309">
    <property type="component" value="Unassembled WGS sequence"/>
</dbReference>
<dbReference type="InterPro" id="IPR036259">
    <property type="entry name" value="MFS_trans_sf"/>
</dbReference>
<feature type="transmembrane region" description="Helical" evidence="9">
    <location>
        <begin position="340"/>
        <end position="357"/>
    </location>
</feature>
<evidence type="ECO:0000256" key="6">
    <source>
        <dbReference type="ARBA" id="ARBA00023065"/>
    </source>
</evidence>
<evidence type="ECO:0000256" key="5">
    <source>
        <dbReference type="ARBA" id="ARBA00022989"/>
    </source>
</evidence>
<dbReference type="InterPro" id="IPR011701">
    <property type="entry name" value="MFS"/>
</dbReference>
<evidence type="ECO:0000256" key="1">
    <source>
        <dbReference type="ARBA" id="ARBA00004127"/>
    </source>
</evidence>
<feature type="transmembrane region" description="Helical" evidence="9">
    <location>
        <begin position="377"/>
        <end position="399"/>
    </location>
</feature>
<evidence type="ECO:0000256" key="2">
    <source>
        <dbReference type="ARBA" id="ARBA00008335"/>
    </source>
</evidence>
<gene>
    <name evidence="10" type="ORF">CXQ85_005400</name>
</gene>
<accession>A0A2V1AXY5</accession>
<protein>
    <recommendedName>
        <fullName evidence="12">Major facilitator superfamily (MFS) profile domain-containing protein</fullName>
    </recommendedName>
</protein>
<feature type="transmembrane region" description="Helical" evidence="9">
    <location>
        <begin position="443"/>
        <end position="462"/>
    </location>
</feature>
<feature type="transmembrane region" description="Helical" evidence="9">
    <location>
        <begin position="419"/>
        <end position="436"/>
    </location>
</feature>
<keyword evidence="4 9" id="KW-0812">Transmembrane</keyword>
<proteinExistence type="inferred from homology"/>
<name>A0A2V1AXY5_9ASCO</name>
<feature type="transmembrane region" description="Helical" evidence="9">
    <location>
        <begin position="57"/>
        <end position="81"/>
    </location>
</feature>
<keyword evidence="3" id="KW-0813">Transport</keyword>
<feature type="compositionally biased region" description="Low complexity" evidence="8">
    <location>
        <begin position="18"/>
        <end position="28"/>
    </location>
</feature>
<sequence length="668" mass="74190">MSLSSKDKEVLTKNQTASADPSDTESVSSSSSLVAKSFGVRKSEIIVEQVNTVKRKIIFFFSVFLCFYIINVEGDVLSVFVGYATNDYKEHSLMSTVSVISGVVASGSLPFYARLADTYGRLELLSVSLIFRVVGILISSRATNVQKYAGGAALMSFGHSGTMILLQVSLSDASSLRWRLLAIGLTYTQSIINTWSTGEIVTALLGNTSWQFGVAMWAFITPLFFAPFFIHYTYLTLQAAKTDKWKQVNHDQRRMFIEGLPSAGRFFDSNLERVPNTGSFMERIKNKAEYVGLALIHNVKLVFWYVDCIGCVLIACVLGLLLVPLTLAGGTSSKWKQAKIIVPLVLGVLLIPVFVVWETKITKRPMVPFKVMKNRGIWAALVVSILDNFVYALVNGYAYPVLLVGMNASTTVATRTPSLNTFVTAITLSILGFVVGRVRRTKAFILFGCAMLFLSMGLFVHFRGSNDGLRGKYYRDGIAVAMCVLGFSQAFLNRLVFVSAQSCTNHEYMATVMAIFAAFYRVGHTLGGAVSGAIWTQEMYQKIRSKMVEFGVDDSLAEEAYGSPYTYIETYKWGTNQRRAVSIAYAEIQRALSITGLSLCVLVLFFCMFLRDHRLTDSQNLDDENVKDEELEKGKTAADRVKSEVAFTNDKDYILDFLKRLAGRKVKE</sequence>
<evidence type="ECO:0000313" key="11">
    <source>
        <dbReference type="Proteomes" id="UP000244309"/>
    </source>
</evidence>
<evidence type="ECO:0000256" key="8">
    <source>
        <dbReference type="SAM" id="MobiDB-lite"/>
    </source>
</evidence>
<feature type="transmembrane region" description="Helical" evidence="9">
    <location>
        <begin position="508"/>
        <end position="535"/>
    </location>
</feature>
<feature type="transmembrane region" description="Helical" evidence="9">
    <location>
        <begin position="591"/>
        <end position="610"/>
    </location>
</feature>
<dbReference type="FunFam" id="1.20.1250.20:FF:000197">
    <property type="entry name" value="Siderophore iron transporter 1"/>
    <property type="match status" value="1"/>
</dbReference>
<dbReference type="GO" id="GO:0005768">
    <property type="term" value="C:endosome"/>
    <property type="evidence" value="ECO:0007669"/>
    <property type="project" value="TreeGrafter"/>
</dbReference>
<dbReference type="AlphaFoldDB" id="A0A2V1AXY5"/>
<evidence type="ECO:0000313" key="10">
    <source>
        <dbReference type="EMBL" id="PVH22718.1"/>
    </source>
</evidence>
<dbReference type="PANTHER" id="PTHR23501">
    <property type="entry name" value="MAJOR FACILITATOR SUPERFAMILY"/>
    <property type="match status" value="1"/>
</dbReference>
<keyword evidence="11" id="KW-1185">Reference proteome</keyword>
<dbReference type="GO" id="GO:0015343">
    <property type="term" value="F:siderophore-iron transmembrane transporter activity"/>
    <property type="evidence" value="ECO:0007669"/>
    <property type="project" value="TreeGrafter"/>
</dbReference>
<dbReference type="EMBL" id="PKFO01000009">
    <property type="protein sequence ID" value="PVH22718.1"/>
    <property type="molecule type" value="Genomic_DNA"/>
</dbReference>
<feature type="transmembrane region" description="Helical" evidence="9">
    <location>
        <begin position="148"/>
        <end position="166"/>
    </location>
</feature>
<evidence type="ECO:0000256" key="4">
    <source>
        <dbReference type="ARBA" id="ARBA00022692"/>
    </source>
</evidence>
<dbReference type="STRING" id="45357.A0A2V1AXY5"/>
<feature type="compositionally biased region" description="Basic and acidic residues" evidence="8">
    <location>
        <begin position="1"/>
        <end position="11"/>
    </location>
</feature>